<dbReference type="Proteomes" id="UP000311919">
    <property type="component" value="Unassembled WGS sequence"/>
</dbReference>
<proteinExistence type="predicted"/>
<organism evidence="3 4">
    <name type="scientific">Schistosoma japonicum</name>
    <name type="common">Blood fluke</name>
    <dbReference type="NCBI Taxonomy" id="6182"/>
    <lineage>
        <taxon>Eukaryota</taxon>
        <taxon>Metazoa</taxon>
        <taxon>Spiralia</taxon>
        <taxon>Lophotrochozoa</taxon>
        <taxon>Platyhelminthes</taxon>
        <taxon>Trematoda</taxon>
        <taxon>Digenea</taxon>
        <taxon>Strigeidida</taxon>
        <taxon>Schistosomatoidea</taxon>
        <taxon>Schistosomatidae</taxon>
        <taxon>Schistosoma</taxon>
    </lineage>
</organism>
<keyword evidence="2" id="KW-1133">Transmembrane helix</keyword>
<evidence type="ECO:0000256" key="1">
    <source>
        <dbReference type="SAM" id="MobiDB-lite"/>
    </source>
</evidence>
<keyword evidence="2" id="KW-0472">Membrane</keyword>
<evidence type="ECO:0000256" key="2">
    <source>
        <dbReference type="SAM" id="Phobius"/>
    </source>
</evidence>
<feature type="compositionally biased region" description="Basic and acidic residues" evidence="1">
    <location>
        <begin position="680"/>
        <end position="690"/>
    </location>
</feature>
<gene>
    <name evidence="3" type="ORF">EWB00_010733</name>
</gene>
<name>A0A4Z2DNI8_SCHJA</name>
<sequence length="1277" mass="146615">MLSKSVCGLEAKCHTLWLRLLELSIYIDQNNEINANSIIKTEVSKLSSNPDSYSTNFSHALFHENDWDSYMSKFNCKEDENQHQTGYESGFESEKRPHLKSHHSYSCIEKITSTGIFIVKEGLTQRKYNSRSPPNDFNQITKQLDNGLMSVELQRNSEIISTSHSVRRISSQSDLFIKGEDECRICTHKRKNSLSVSKRREITKDATSLINETILLNNAENNLVNAKTQYNDNFISNSENATDFTLCHEQKDMWRKKPDKDRNHETEIHNKNFTPHIVKSMITGMNEKSKSIDLSFIYSSNHLNDSPLNTRVCIMNNYNYARKNTKNLLRNNNLHHFYHSKRIGNKQLKRHLVDFKKKRENVKSHSIKLIRNHRKKVSKIICSISRNCVSSTSLILHSLITNKFLSRSKPFASHHDSTETQIFHLHSSAKSDSKVTNNQNYYCESTPDNTSELEQRRWRTQVRTYLNAAAKAEELIRNKYSPTRFHSWLAGLEAPNHRLGDHDNINKVDSSNKDFPVIKTKNNIAYDSLSLFTYDLDEVDEKVISKDDDMSSLEDSHEPLLNFWDDYQASLYSNSTDTQAYEPPSMFAEEFPWDDVGSPCFTDCERELNSTSYSRAELTKFLKSDSGSNSEENDYCSTNHGQDTSDILSASTSALFNRKSSLDGSFKICDNISMNSTRGTEGRSVDHENDLLSPESSVRGLRTCPDGGSQHLPSMDTMDVMTNYEMQETKSRSHLFSGFNERFSPSNYAYYTEQGKFHNLHDKKYQTVPRVISRKRKAHINSFHPLEKQSMIKREFLSFDVNLNGLNDRYFSDIHKGILEHSGMKLLNAENCLQNLVNSIKRNCSMRRPNRSKQANSGNWRHRTTHLLRTAEAHIKLLTNLLDDLKVYSSNVFAVSDDRLSPSFIQDLTPCKSDNDAKSDDTIDDCNHSPYSSIISEAFKLKLQWTNFLSTIRHLYYQSNQYEVWNKQVYILQLRMHDLSRLTRQIGLSMYTSKEMNNGSRCEINTHPVCYPGIYDESQSNVLTCGFKRCFVELDSLNFALEEMQNELNKENCQMPLKNSAATISNTFTLDGRLIQEIDRLSSQLAINRSILQRLIRLFESNHSNNPTHINSEEYSTDSIESQLETPLVSTDQSEVENQVNEVDANENFCVCESVENPIQSSDASTLSKEETPSILSSICNLLHRILPSTSQNYFILLISGFVFLAYLCYYILTKLVACNTNSRRSPSPTSTLQCFFSETNNDVNNNVHVSTGFNKCPLEKDRLSSIIDYTNGAQPY</sequence>
<accession>A0A4Z2DNI8</accession>
<feature type="transmembrane region" description="Helical" evidence="2">
    <location>
        <begin position="1194"/>
        <end position="1213"/>
    </location>
</feature>
<protein>
    <submittedName>
        <fullName evidence="3">Uncharacterized protein</fullName>
    </submittedName>
</protein>
<evidence type="ECO:0000313" key="3">
    <source>
        <dbReference type="EMBL" id="TNN18085.1"/>
    </source>
</evidence>
<keyword evidence="4" id="KW-1185">Reference proteome</keyword>
<dbReference type="OrthoDB" id="6276164at2759"/>
<dbReference type="AlphaFoldDB" id="A0A4Z2DNI8"/>
<reference evidence="3 4" key="1">
    <citation type="submission" date="2019-03" db="EMBL/GenBank/DDBJ databases">
        <title>An improved genome assembly of the fluke Schistosoma japonicum.</title>
        <authorList>
            <person name="Hu W."/>
            <person name="Luo F."/>
            <person name="Yin M."/>
            <person name="Mo X."/>
            <person name="Sun C."/>
            <person name="Wu Q."/>
            <person name="Zhu B."/>
            <person name="Xiang M."/>
            <person name="Wang J."/>
            <person name="Wang Y."/>
            <person name="Zhang T."/>
            <person name="Xu B."/>
            <person name="Zheng H."/>
            <person name="Feng Z."/>
        </authorList>
    </citation>
    <scope>NUCLEOTIDE SEQUENCE [LARGE SCALE GENOMIC DNA]</scope>
    <source>
        <strain evidence="3">HuSjv2</strain>
        <tissue evidence="3">Worms</tissue>
    </source>
</reference>
<feature type="region of interest" description="Disordered" evidence="1">
    <location>
        <begin position="677"/>
        <end position="714"/>
    </location>
</feature>
<evidence type="ECO:0000313" key="4">
    <source>
        <dbReference type="Proteomes" id="UP000311919"/>
    </source>
</evidence>
<comment type="caution">
    <text evidence="3">The sequence shown here is derived from an EMBL/GenBank/DDBJ whole genome shotgun (WGS) entry which is preliminary data.</text>
</comment>
<dbReference type="EMBL" id="SKCS01000084">
    <property type="protein sequence ID" value="TNN18085.1"/>
    <property type="molecule type" value="Genomic_DNA"/>
</dbReference>
<keyword evidence="2" id="KW-0812">Transmembrane</keyword>